<proteinExistence type="predicted"/>
<dbReference type="RefSeq" id="WP_167700919.1">
    <property type="nucleotide sequence ID" value="NZ_CP118175.1"/>
</dbReference>
<dbReference type="Proteomes" id="UP000711995">
    <property type="component" value="Unassembled WGS sequence"/>
</dbReference>
<name>A0A968GAX6_9SPIO</name>
<dbReference type="AlphaFoldDB" id="A0A968GAX6"/>
<keyword evidence="1" id="KW-0472">Membrane</keyword>
<keyword evidence="3" id="KW-1185">Reference proteome</keyword>
<dbReference type="EMBL" id="JAATLJ010000002">
    <property type="protein sequence ID" value="NIZ41301.1"/>
    <property type="molecule type" value="Genomic_DNA"/>
</dbReference>
<keyword evidence="1" id="KW-1133">Transmembrane helix</keyword>
<feature type="transmembrane region" description="Helical" evidence="1">
    <location>
        <begin position="18"/>
        <end position="37"/>
    </location>
</feature>
<gene>
    <name evidence="2" type="ORF">HCT14_07265</name>
</gene>
<reference evidence="2 3" key="1">
    <citation type="submission" date="2020-03" db="EMBL/GenBank/DDBJ databases">
        <title>Spirochaetal bacteria isolated from arthropods constitute a novel genus Entomospira genus novum within the order Spirochaetales.</title>
        <authorList>
            <person name="Grana-Miraglia L."/>
            <person name="Sikutova S."/>
            <person name="Fingerle V."/>
            <person name="Sing A."/>
            <person name="Castillo-Ramirez S."/>
            <person name="Margos G."/>
            <person name="Rudolf I."/>
        </authorList>
    </citation>
    <scope>NUCLEOTIDE SEQUENCE [LARGE SCALE GENOMIC DNA]</scope>
    <source>
        <strain evidence="2 3">BR193</strain>
    </source>
</reference>
<accession>A0A968GAX6</accession>
<organism evidence="2 3">
    <name type="scientific">Entomospira entomophila</name>
    <dbReference type="NCBI Taxonomy" id="2719988"/>
    <lineage>
        <taxon>Bacteria</taxon>
        <taxon>Pseudomonadati</taxon>
        <taxon>Spirochaetota</taxon>
        <taxon>Spirochaetia</taxon>
        <taxon>Spirochaetales</taxon>
        <taxon>Spirochaetaceae</taxon>
        <taxon>Entomospira</taxon>
    </lineage>
</organism>
<evidence type="ECO:0000256" key="1">
    <source>
        <dbReference type="SAM" id="Phobius"/>
    </source>
</evidence>
<sequence>MIKSILPHIYAKTTTDKVLNAVSVLFAVIFLLTLHPLPKIPSQNPVIRESASAQNPPVDVSRYIPAPSIANYFKDRIQFEPNSPDVYHLKRKEQVSFKTNQAIISITNITYRSDPDNPTERSQIFIQYRIENIRAIIDQEDGDMYIDDNPILIVRSLDEEAEAMQHHIPSMSRSIRPGDILSNTAIISVENSSEDYYFLFRSPHFPGIDTMGNGSIASSSNEVPYLRLFVEKDDIPLRSEDIPREIFHFMDLRMVIASFNTDVTHVYSSNNMYVYHVKPDSRSFVVGNAKFTFESFEQEQIRENLISLRFRFKVSNVEPKTLLVKKKRRYKPAYDPDNVKLFNFYDMAGVLTHADPNPDYTTGMLYLNKGQSVDASVTYQVFPTSAGYYLKIFVESDWFEVSDEESYGSVYFFFQPKDFLS</sequence>
<evidence type="ECO:0000313" key="3">
    <source>
        <dbReference type="Proteomes" id="UP000711995"/>
    </source>
</evidence>
<comment type="caution">
    <text evidence="2">The sequence shown here is derived from an EMBL/GenBank/DDBJ whole genome shotgun (WGS) entry which is preliminary data.</text>
</comment>
<keyword evidence="1" id="KW-0812">Transmembrane</keyword>
<protein>
    <submittedName>
        <fullName evidence="2">Uncharacterized protein</fullName>
    </submittedName>
</protein>
<evidence type="ECO:0000313" key="2">
    <source>
        <dbReference type="EMBL" id="NIZ41301.1"/>
    </source>
</evidence>